<evidence type="ECO:0000313" key="5">
    <source>
        <dbReference type="EMBL" id="RYU96399.1"/>
    </source>
</evidence>
<gene>
    <name evidence="5" type="ORF">EWM59_07630</name>
</gene>
<dbReference type="SMART" id="SM00418">
    <property type="entry name" value="HTH_ARSR"/>
    <property type="match status" value="1"/>
</dbReference>
<dbReference type="OrthoDB" id="9800049at2"/>
<dbReference type="Gene3D" id="1.10.10.10">
    <property type="entry name" value="Winged helix-like DNA-binding domain superfamily/Winged helix DNA-binding domain"/>
    <property type="match status" value="1"/>
</dbReference>
<organism evidence="5 6">
    <name type="scientific">Emticicia agri</name>
    <dbReference type="NCBI Taxonomy" id="2492393"/>
    <lineage>
        <taxon>Bacteria</taxon>
        <taxon>Pseudomonadati</taxon>
        <taxon>Bacteroidota</taxon>
        <taxon>Cytophagia</taxon>
        <taxon>Cytophagales</taxon>
        <taxon>Leadbetterellaceae</taxon>
        <taxon>Emticicia</taxon>
    </lineage>
</organism>
<dbReference type="GO" id="GO:0003700">
    <property type="term" value="F:DNA-binding transcription factor activity"/>
    <property type="evidence" value="ECO:0007669"/>
    <property type="project" value="InterPro"/>
</dbReference>
<dbReference type="AlphaFoldDB" id="A0A4Q5M2X9"/>
<evidence type="ECO:0000256" key="3">
    <source>
        <dbReference type="ARBA" id="ARBA00023163"/>
    </source>
</evidence>
<dbReference type="InterPro" id="IPR011991">
    <property type="entry name" value="ArsR-like_HTH"/>
</dbReference>
<name>A0A4Q5M2X9_9BACT</name>
<dbReference type="NCBIfam" id="NF033788">
    <property type="entry name" value="HTH_metalloreg"/>
    <property type="match status" value="1"/>
</dbReference>
<accession>A0A4Q5M2X9</accession>
<evidence type="ECO:0000313" key="6">
    <source>
        <dbReference type="Proteomes" id="UP000293162"/>
    </source>
</evidence>
<dbReference type="InterPro" id="IPR051081">
    <property type="entry name" value="HTH_MetalResp_TranReg"/>
</dbReference>
<dbReference type="EMBL" id="SEWF01000008">
    <property type="protein sequence ID" value="RYU96399.1"/>
    <property type="molecule type" value="Genomic_DNA"/>
</dbReference>
<comment type="caution">
    <text evidence="5">The sequence shown here is derived from an EMBL/GenBank/DDBJ whole genome shotgun (WGS) entry which is preliminary data.</text>
</comment>
<keyword evidence="1" id="KW-0805">Transcription regulation</keyword>
<dbReference type="InterPro" id="IPR036390">
    <property type="entry name" value="WH_DNA-bd_sf"/>
</dbReference>
<dbReference type="GO" id="GO:0003677">
    <property type="term" value="F:DNA binding"/>
    <property type="evidence" value="ECO:0007669"/>
    <property type="project" value="UniProtKB-KW"/>
</dbReference>
<reference evidence="5 6" key="1">
    <citation type="submission" date="2019-02" db="EMBL/GenBank/DDBJ databases">
        <title>Bacterial novel species Emticicia sp. 17J42-9 isolated from soil.</title>
        <authorList>
            <person name="Jung H.-Y."/>
        </authorList>
    </citation>
    <scope>NUCLEOTIDE SEQUENCE [LARGE SCALE GENOMIC DNA]</scope>
    <source>
        <strain evidence="5 6">17J42-9</strain>
    </source>
</reference>
<keyword evidence="6" id="KW-1185">Reference proteome</keyword>
<protein>
    <submittedName>
        <fullName evidence="5">ArsR family transcriptional regulator</fullName>
    </submittedName>
</protein>
<dbReference type="PANTHER" id="PTHR33154:SF15">
    <property type="entry name" value="REGULATORY PROTEIN ARSR"/>
    <property type="match status" value="1"/>
</dbReference>
<evidence type="ECO:0000256" key="2">
    <source>
        <dbReference type="ARBA" id="ARBA00023125"/>
    </source>
</evidence>
<proteinExistence type="predicted"/>
<sequence length="111" mass="12236">MTYAKTELFQADQQEIAKIAKVLSHPARIAIIQLLARKQVCISGDISDELPLSRTTVSQHLNELKESGIIQGEVSGLNVCYCLDLKVVEHIKNLFGTFFEDTKNQAVGGCC</sequence>
<evidence type="ECO:0000259" key="4">
    <source>
        <dbReference type="PROSITE" id="PS50987"/>
    </source>
</evidence>
<dbReference type="Proteomes" id="UP000293162">
    <property type="component" value="Unassembled WGS sequence"/>
</dbReference>
<dbReference type="PRINTS" id="PR00778">
    <property type="entry name" value="HTHARSR"/>
</dbReference>
<dbReference type="PANTHER" id="PTHR33154">
    <property type="entry name" value="TRANSCRIPTIONAL REGULATOR, ARSR FAMILY"/>
    <property type="match status" value="1"/>
</dbReference>
<evidence type="ECO:0000256" key="1">
    <source>
        <dbReference type="ARBA" id="ARBA00023015"/>
    </source>
</evidence>
<dbReference type="Pfam" id="PF12840">
    <property type="entry name" value="HTH_20"/>
    <property type="match status" value="1"/>
</dbReference>
<feature type="domain" description="HTH arsR-type" evidence="4">
    <location>
        <begin position="8"/>
        <end position="106"/>
    </location>
</feature>
<dbReference type="InterPro" id="IPR036388">
    <property type="entry name" value="WH-like_DNA-bd_sf"/>
</dbReference>
<dbReference type="SUPFAM" id="SSF46785">
    <property type="entry name" value="Winged helix' DNA-binding domain"/>
    <property type="match status" value="1"/>
</dbReference>
<dbReference type="CDD" id="cd00090">
    <property type="entry name" value="HTH_ARSR"/>
    <property type="match status" value="1"/>
</dbReference>
<keyword evidence="3" id="KW-0804">Transcription</keyword>
<dbReference type="PROSITE" id="PS50987">
    <property type="entry name" value="HTH_ARSR_2"/>
    <property type="match status" value="1"/>
</dbReference>
<keyword evidence="2" id="KW-0238">DNA-binding</keyword>
<dbReference type="InterPro" id="IPR001845">
    <property type="entry name" value="HTH_ArsR_DNA-bd_dom"/>
</dbReference>